<dbReference type="EMBL" id="SJPG01000001">
    <property type="protein sequence ID" value="TWT63329.1"/>
    <property type="molecule type" value="Genomic_DNA"/>
</dbReference>
<comment type="caution">
    <text evidence="2">The sequence shown here is derived from an EMBL/GenBank/DDBJ whole genome shotgun (WGS) entry which is preliminary data.</text>
</comment>
<organism evidence="2 3">
    <name type="scientific">Rubinisphaera italica</name>
    <dbReference type="NCBI Taxonomy" id="2527969"/>
    <lineage>
        <taxon>Bacteria</taxon>
        <taxon>Pseudomonadati</taxon>
        <taxon>Planctomycetota</taxon>
        <taxon>Planctomycetia</taxon>
        <taxon>Planctomycetales</taxon>
        <taxon>Planctomycetaceae</taxon>
        <taxon>Rubinisphaera</taxon>
    </lineage>
</organism>
<protein>
    <submittedName>
        <fullName evidence="2">Uncharacterized protein</fullName>
    </submittedName>
</protein>
<evidence type="ECO:0000313" key="3">
    <source>
        <dbReference type="Proteomes" id="UP000316095"/>
    </source>
</evidence>
<proteinExistence type="predicted"/>
<keyword evidence="1" id="KW-1133">Transmembrane helix</keyword>
<feature type="transmembrane region" description="Helical" evidence="1">
    <location>
        <begin position="16"/>
        <end position="34"/>
    </location>
</feature>
<name>A0A5C5XLA6_9PLAN</name>
<dbReference type="Proteomes" id="UP000316095">
    <property type="component" value="Unassembled WGS sequence"/>
</dbReference>
<evidence type="ECO:0000313" key="2">
    <source>
        <dbReference type="EMBL" id="TWT63329.1"/>
    </source>
</evidence>
<evidence type="ECO:0000256" key="1">
    <source>
        <dbReference type="SAM" id="Phobius"/>
    </source>
</evidence>
<gene>
    <name evidence="2" type="ORF">Pan54_40820</name>
</gene>
<reference evidence="2 3" key="1">
    <citation type="submission" date="2019-02" db="EMBL/GenBank/DDBJ databases">
        <title>Deep-cultivation of Planctomycetes and their phenomic and genomic characterization uncovers novel biology.</title>
        <authorList>
            <person name="Wiegand S."/>
            <person name="Jogler M."/>
            <person name="Boedeker C."/>
            <person name="Pinto D."/>
            <person name="Vollmers J."/>
            <person name="Rivas-Marin E."/>
            <person name="Kohn T."/>
            <person name="Peeters S.H."/>
            <person name="Heuer A."/>
            <person name="Rast P."/>
            <person name="Oberbeckmann S."/>
            <person name="Bunk B."/>
            <person name="Jeske O."/>
            <person name="Meyerdierks A."/>
            <person name="Storesund J.E."/>
            <person name="Kallscheuer N."/>
            <person name="Luecker S."/>
            <person name="Lage O.M."/>
            <person name="Pohl T."/>
            <person name="Merkel B.J."/>
            <person name="Hornburger P."/>
            <person name="Mueller R.-W."/>
            <person name="Bruemmer F."/>
            <person name="Labrenz M."/>
            <person name="Spormann A.M."/>
            <person name="Op Den Camp H."/>
            <person name="Overmann J."/>
            <person name="Amann R."/>
            <person name="Jetten M.S.M."/>
            <person name="Mascher T."/>
            <person name="Medema M.H."/>
            <person name="Devos D.P."/>
            <person name="Kaster A.-K."/>
            <person name="Ovreas L."/>
            <person name="Rohde M."/>
            <person name="Galperin M.Y."/>
            <person name="Jogler C."/>
        </authorList>
    </citation>
    <scope>NUCLEOTIDE SEQUENCE [LARGE SCALE GENOMIC DNA]</scope>
    <source>
        <strain evidence="2 3">Pan54</strain>
    </source>
</reference>
<sequence length="89" mass="10457">MNRIEKLSRFLESSQLLGAIVVLSGLTLYFWSAGPMLAKSTTCSVGETPDLTLYRTCYYPAIVLQDHWPWYKEFCHDEYLKRRIRVCLY</sequence>
<keyword evidence="1" id="KW-0812">Transmembrane</keyword>
<dbReference type="AlphaFoldDB" id="A0A5C5XLA6"/>
<keyword evidence="3" id="KW-1185">Reference proteome</keyword>
<keyword evidence="1" id="KW-0472">Membrane</keyword>
<dbReference type="RefSeq" id="WP_146505093.1">
    <property type="nucleotide sequence ID" value="NZ_SJPG01000001.1"/>
</dbReference>
<accession>A0A5C5XLA6</accession>